<dbReference type="Pfam" id="PF12833">
    <property type="entry name" value="HTH_18"/>
    <property type="match status" value="1"/>
</dbReference>
<sequence length="341" mass="37718">MWAGARDTGDGTLLTPLHRYRDLRTADPDEFRSAAGSLLSTHSIRVSGGSDATPFRGDVRSARIGDVHVVYLEQGVDVDVDILDRIDYYDLMIAVAGTNRLEVADGGERAIVAGPTAAILSPRMRARMRMDGAYRQLHLRVEQRTVQDRLEAITGRATGNPITFDLAMDLGGPAMSSWMSALHLLLRDLDDDSGLAAHPMMARHWQDLLITGLLMSHGHNHSDRVHCETHEAVHPKAFRRALEFIESGLAGPLTVSDVAAHIGVSTRSLQRTFQEQLAIAPAAYIQGERLDRVRAELREPTARTITDIAYGWGFTHPSRFAAMYRRRFGESPSQTRQSSQC</sequence>
<dbReference type="InterPro" id="IPR035418">
    <property type="entry name" value="AraC-bd_2"/>
</dbReference>
<dbReference type="InterPro" id="IPR018060">
    <property type="entry name" value="HTH_AraC"/>
</dbReference>
<evidence type="ECO:0000256" key="3">
    <source>
        <dbReference type="ARBA" id="ARBA00023163"/>
    </source>
</evidence>
<dbReference type="SUPFAM" id="SSF46689">
    <property type="entry name" value="Homeodomain-like"/>
    <property type="match status" value="2"/>
</dbReference>
<evidence type="ECO:0000256" key="1">
    <source>
        <dbReference type="ARBA" id="ARBA00023015"/>
    </source>
</evidence>
<dbReference type="Pfam" id="PF14525">
    <property type="entry name" value="AraC_binding_2"/>
    <property type="match status" value="1"/>
</dbReference>
<evidence type="ECO:0000256" key="2">
    <source>
        <dbReference type="ARBA" id="ARBA00023125"/>
    </source>
</evidence>
<dbReference type="Proteomes" id="UP000008363">
    <property type="component" value="Unassembled WGS sequence"/>
</dbReference>
<reference evidence="5 6" key="1">
    <citation type="submission" date="2012-08" db="EMBL/GenBank/DDBJ databases">
        <title>Whole genome shotgun sequence of Gordonia rhizosphera NBRC 16068.</title>
        <authorList>
            <person name="Takarada H."/>
            <person name="Isaki S."/>
            <person name="Hosoyama A."/>
            <person name="Tsuchikane K."/>
            <person name="Katsumata H."/>
            <person name="Baba S."/>
            <person name="Ohji S."/>
            <person name="Yamazaki S."/>
            <person name="Fujita N."/>
        </authorList>
    </citation>
    <scope>NUCLEOTIDE SEQUENCE [LARGE SCALE GENOMIC DNA]</scope>
    <source>
        <strain evidence="5 6">NBRC 16068</strain>
    </source>
</reference>
<evidence type="ECO:0000313" key="6">
    <source>
        <dbReference type="Proteomes" id="UP000008363"/>
    </source>
</evidence>
<name>K6WF75_9ACTN</name>
<evidence type="ECO:0000313" key="5">
    <source>
        <dbReference type="EMBL" id="GAB92401.1"/>
    </source>
</evidence>
<dbReference type="eggNOG" id="COG2207">
    <property type="taxonomic scope" value="Bacteria"/>
</dbReference>
<keyword evidence="3" id="KW-0804">Transcription</keyword>
<keyword evidence="1" id="KW-0805">Transcription regulation</keyword>
<dbReference type="RefSeq" id="WP_006336767.1">
    <property type="nucleotide sequence ID" value="NZ_BAHC01000174.1"/>
</dbReference>
<dbReference type="PANTHER" id="PTHR46796:SF12">
    <property type="entry name" value="HTH-TYPE DNA-BINDING TRANSCRIPTIONAL ACTIVATOR EUTR"/>
    <property type="match status" value="1"/>
</dbReference>
<feature type="domain" description="HTH araC/xylS-type" evidence="4">
    <location>
        <begin position="239"/>
        <end position="338"/>
    </location>
</feature>
<dbReference type="PANTHER" id="PTHR46796">
    <property type="entry name" value="HTH-TYPE TRANSCRIPTIONAL ACTIVATOR RHAS-RELATED"/>
    <property type="match status" value="1"/>
</dbReference>
<dbReference type="AlphaFoldDB" id="K6WF75"/>
<dbReference type="SMART" id="SM00342">
    <property type="entry name" value="HTH_ARAC"/>
    <property type="match status" value="1"/>
</dbReference>
<dbReference type="InterPro" id="IPR020449">
    <property type="entry name" value="Tscrpt_reg_AraC-type_HTH"/>
</dbReference>
<evidence type="ECO:0000259" key="4">
    <source>
        <dbReference type="PROSITE" id="PS01124"/>
    </source>
</evidence>
<dbReference type="InterPro" id="IPR050204">
    <property type="entry name" value="AraC_XylS_family_regulators"/>
</dbReference>
<keyword evidence="2" id="KW-0238">DNA-binding</keyword>
<organism evidence="5 6">
    <name type="scientific">Gordonia rhizosphera NBRC 16068</name>
    <dbReference type="NCBI Taxonomy" id="1108045"/>
    <lineage>
        <taxon>Bacteria</taxon>
        <taxon>Bacillati</taxon>
        <taxon>Actinomycetota</taxon>
        <taxon>Actinomycetes</taxon>
        <taxon>Mycobacteriales</taxon>
        <taxon>Gordoniaceae</taxon>
        <taxon>Gordonia</taxon>
    </lineage>
</organism>
<protein>
    <submittedName>
        <fullName evidence="5">Putative AraC family transcriptional regulator</fullName>
    </submittedName>
</protein>
<dbReference type="PRINTS" id="PR00032">
    <property type="entry name" value="HTHARAC"/>
</dbReference>
<dbReference type="GO" id="GO:0043565">
    <property type="term" value="F:sequence-specific DNA binding"/>
    <property type="evidence" value="ECO:0007669"/>
    <property type="project" value="InterPro"/>
</dbReference>
<dbReference type="OrthoDB" id="5464689at2"/>
<proteinExistence type="predicted"/>
<gene>
    <name evidence="5" type="ORF">GORHZ_174_00020</name>
</gene>
<keyword evidence="6" id="KW-1185">Reference proteome</keyword>
<dbReference type="InterPro" id="IPR009057">
    <property type="entry name" value="Homeodomain-like_sf"/>
</dbReference>
<comment type="caution">
    <text evidence="5">The sequence shown here is derived from an EMBL/GenBank/DDBJ whole genome shotgun (WGS) entry which is preliminary data.</text>
</comment>
<dbReference type="Gene3D" id="1.10.10.60">
    <property type="entry name" value="Homeodomain-like"/>
    <property type="match status" value="1"/>
</dbReference>
<dbReference type="GO" id="GO:0003700">
    <property type="term" value="F:DNA-binding transcription factor activity"/>
    <property type="evidence" value="ECO:0007669"/>
    <property type="project" value="InterPro"/>
</dbReference>
<dbReference type="STRING" id="1108045.GORHZ_174_00020"/>
<dbReference type="EMBL" id="BAHC01000174">
    <property type="protein sequence ID" value="GAB92401.1"/>
    <property type="molecule type" value="Genomic_DNA"/>
</dbReference>
<accession>K6WF75</accession>
<dbReference type="PROSITE" id="PS00041">
    <property type="entry name" value="HTH_ARAC_FAMILY_1"/>
    <property type="match status" value="1"/>
</dbReference>
<dbReference type="InterPro" id="IPR018062">
    <property type="entry name" value="HTH_AraC-typ_CS"/>
</dbReference>
<dbReference type="PROSITE" id="PS01124">
    <property type="entry name" value="HTH_ARAC_FAMILY_2"/>
    <property type="match status" value="1"/>
</dbReference>